<protein>
    <recommendedName>
        <fullName evidence="3">DNA-damage-inducible protein J</fullName>
    </recommendedName>
</protein>
<reference evidence="1 2" key="1">
    <citation type="journal article" date="2015" name="Nature">
        <title>rRNA introns, odd ribosomes, and small enigmatic genomes across a large radiation of phyla.</title>
        <authorList>
            <person name="Brown C.T."/>
            <person name="Hug L.A."/>
            <person name="Thomas B.C."/>
            <person name="Sharon I."/>
            <person name="Castelle C.J."/>
            <person name="Singh A."/>
            <person name="Wilkins M.J."/>
            <person name="Williams K.H."/>
            <person name="Banfield J.F."/>
        </authorList>
    </citation>
    <scope>NUCLEOTIDE SEQUENCE [LARGE SCALE GENOMIC DNA]</scope>
</reference>
<name>A0A0G0LLZ0_9BACT</name>
<sequence>MDTTTLQVPLTKQLKTNATIVAEEYGFSSLQEVVRVLLTKLSKRELGVSIEQFPTVKLSAKNEKRYAKMDEDFKKGVNSDSANSLDEFFDKIAS</sequence>
<dbReference type="STRING" id="1618572.UT17_C0003G0085"/>
<dbReference type="Proteomes" id="UP000034774">
    <property type="component" value="Unassembled WGS sequence"/>
</dbReference>
<proteinExistence type="predicted"/>
<dbReference type="AlphaFoldDB" id="A0A0G0LLZ0"/>
<organism evidence="1 2">
    <name type="scientific">Candidatus Woesebacteria bacterium GW2011_GWB1_39_10</name>
    <dbReference type="NCBI Taxonomy" id="1618572"/>
    <lineage>
        <taxon>Bacteria</taxon>
        <taxon>Candidatus Woeseibacteriota</taxon>
    </lineage>
</organism>
<evidence type="ECO:0000313" key="1">
    <source>
        <dbReference type="EMBL" id="KKQ92062.1"/>
    </source>
</evidence>
<accession>A0A0G0LLZ0</accession>
<comment type="caution">
    <text evidence="1">The sequence shown here is derived from an EMBL/GenBank/DDBJ whole genome shotgun (WGS) entry which is preliminary data.</text>
</comment>
<evidence type="ECO:0008006" key="3">
    <source>
        <dbReference type="Google" id="ProtNLM"/>
    </source>
</evidence>
<evidence type="ECO:0000313" key="2">
    <source>
        <dbReference type="Proteomes" id="UP000034774"/>
    </source>
</evidence>
<gene>
    <name evidence="1" type="ORF">UT17_C0003G0085</name>
</gene>
<dbReference type="EMBL" id="LBVU01000003">
    <property type="protein sequence ID" value="KKQ92062.1"/>
    <property type="molecule type" value="Genomic_DNA"/>
</dbReference>